<dbReference type="GO" id="GO:0009507">
    <property type="term" value="C:chloroplast"/>
    <property type="evidence" value="ECO:0007669"/>
    <property type="project" value="UniProtKB-SubCell"/>
</dbReference>
<organism evidence="5">
    <name type="scientific">Nitellopsis obtusa</name>
    <dbReference type="NCBI Taxonomy" id="40811"/>
    <lineage>
        <taxon>Eukaryota</taxon>
        <taxon>Viridiplantae</taxon>
        <taxon>Streptophyta</taxon>
        <taxon>Charophyceae</taxon>
        <taxon>Charales</taxon>
        <taxon>Characeae</taxon>
        <taxon>Nitellopsis</taxon>
    </lineage>
</organism>
<dbReference type="GO" id="GO:0032543">
    <property type="term" value="P:mitochondrial translation"/>
    <property type="evidence" value="ECO:0007669"/>
    <property type="project" value="TreeGrafter"/>
</dbReference>
<dbReference type="Pfam" id="PF00886">
    <property type="entry name" value="Ribosomal_S16"/>
    <property type="match status" value="1"/>
</dbReference>
<protein>
    <recommendedName>
        <fullName evidence="4">Small ribosomal subunit protein bS16c</fullName>
    </recommendedName>
</protein>
<dbReference type="NCBIfam" id="TIGR00002">
    <property type="entry name" value="S16"/>
    <property type="match status" value="1"/>
</dbReference>
<proteinExistence type="inferred from homology"/>
<keyword evidence="5" id="KW-0934">Plastid</keyword>
<evidence type="ECO:0000256" key="3">
    <source>
        <dbReference type="ARBA" id="ARBA00023274"/>
    </source>
</evidence>
<dbReference type="InterPro" id="IPR000307">
    <property type="entry name" value="Ribosomal_bS16"/>
</dbReference>
<dbReference type="InterPro" id="IPR020592">
    <property type="entry name" value="Ribosomal_bS16_CS"/>
</dbReference>
<dbReference type="PANTHER" id="PTHR12919:SF20">
    <property type="entry name" value="SMALL RIBOSOMAL SUBUNIT PROTEIN BS16M"/>
    <property type="match status" value="1"/>
</dbReference>
<dbReference type="GO" id="GO:0005739">
    <property type="term" value="C:mitochondrion"/>
    <property type="evidence" value="ECO:0007669"/>
    <property type="project" value="GOC"/>
</dbReference>
<dbReference type="Gene3D" id="3.30.1320.10">
    <property type="match status" value="1"/>
</dbReference>
<evidence type="ECO:0000256" key="1">
    <source>
        <dbReference type="ARBA" id="ARBA00006668"/>
    </source>
</evidence>
<evidence type="ECO:0000313" key="5">
    <source>
        <dbReference type="EMBL" id="QXT44765.1"/>
    </source>
</evidence>
<dbReference type="InterPro" id="IPR023803">
    <property type="entry name" value="Ribosomal_bS16_dom_sf"/>
</dbReference>
<gene>
    <name evidence="4 5" type="primary">rps16</name>
</gene>
<reference evidence="5" key="1">
    <citation type="journal article" date="2021" name="Biol. Invasions">
        <title>Global high-throughput genotyping of organellar genomes reveals insights into the origin and spread of invasive starry stonewort (Nitellopsis obtusa).</title>
        <authorList>
            <person name="Sleith R.S."/>
            <person name="Karol K.G."/>
        </authorList>
    </citation>
    <scope>NUCLEOTIDE SEQUENCE</scope>
    <source>
        <strain evidence="5">KGK5729</strain>
    </source>
</reference>
<keyword evidence="3 4" id="KW-0687">Ribonucleoprotein</keyword>
<sequence>MVKLRLKRYGKKQQPTYRIVAIESKFRREGRAFREVGIYIPKDNKTQLNVPAIIELLQNGAQPTSTVKGILLRAHCMNLKKEE</sequence>
<dbReference type="GO" id="GO:0003735">
    <property type="term" value="F:structural constituent of ribosome"/>
    <property type="evidence" value="ECO:0007669"/>
    <property type="project" value="InterPro"/>
</dbReference>
<dbReference type="HAMAP" id="MF_00385">
    <property type="entry name" value="Ribosomal_bS16"/>
    <property type="match status" value="1"/>
</dbReference>
<comment type="similarity">
    <text evidence="1 4">Belongs to the bacterial ribosomal protein bS16 family.</text>
</comment>
<evidence type="ECO:0000256" key="2">
    <source>
        <dbReference type="ARBA" id="ARBA00022980"/>
    </source>
</evidence>
<dbReference type="AlphaFoldDB" id="A0A8F6U4A2"/>
<keyword evidence="5" id="KW-0150">Chloroplast</keyword>
<name>A0A8F6U4A2_9VIRI</name>
<dbReference type="EMBL" id="MW556321">
    <property type="protein sequence ID" value="QXT44765.1"/>
    <property type="molecule type" value="Genomic_DNA"/>
</dbReference>
<dbReference type="SUPFAM" id="SSF54565">
    <property type="entry name" value="Ribosomal protein S16"/>
    <property type="match status" value="1"/>
</dbReference>
<comment type="subcellular location">
    <subcellularLocation>
        <location evidence="4">Plastid</location>
        <location evidence="4">Chloroplast</location>
    </subcellularLocation>
</comment>
<dbReference type="GO" id="GO:0015935">
    <property type="term" value="C:small ribosomal subunit"/>
    <property type="evidence" value="ECO:0007669"/>
    <property type="project" value="TreeGrafter"/>
</dbReference>
<accession>A0A8F6U4A2</accession>
<geneLocation type="chloroplast" evidence="5"/>
<dbReference type="PANTHER" id="PTHR12919">
    <property type="entry name" value="30S RIBOSOMAL PROTEIN S16"/>
    <property type="match status" value="1"/>
</dbReference>
<keyword evidence="2 4" id="KW-0689">Ribosomal protein</keyword>
<dbReference type="PROSITE" id="PS00732">
    <property type="entry name" value="RIBOSOMAL_S16"/>
    <property type="match status" value="1"/>
</dbReference>
<evidence type="ECO:0000256" key="4">
    <source>
        <dbReference type="HAMAP-Rule" id="MF_00385"/>
    </source>
</evidence>